<dbReference type="AlphaFoldDB" id="D8PDX4"/>
<organism evidence="2 3">
    <name type="scientific">Nitrospira defluvii</name>
    <dbReference type="NCBI Taxonomy" id="330214"/>
    <lineage>
        <taxon>Bacteria</taxon>
        <taxon>Pseudomonadati</taxon>
        <taxon>Nitrospirota</taxon>
        <taxon>Nitrospiria</taxon>
        <taxon>Nitrospirales</taxon>
        <taxon>Nitrospiraceae</taxon>
        <taxon>Nitrospira</taxon>
    </lineage>
</organism>
<name>D8PDX4_9BACT</name>
<keyword evidence="1" id="KW-0732">Signal</keyword>
<dbReference type="EMBL" id="FP929003">
    <property type="protein sequence ID" value="CBK41433.1"/>
    <property type="molecule type" value="Genomic_DNA"/>
</dbReference>
<dbReference type="Proteomes" id="UP000001660">
    <property type="component" value="Chromosome"/>
</dbReference>
<gene>
    <name evidence="2" type="ORF">NIDE1700</name>
</gene>
<proteinExistence type="predicted"/>
<evidence type="ECO:0008006" key="4">
    <source>
        <dbReference type="Google" id="ProtNLM"/>
    </source>
</evidence>
<feature type="signal peptide" evidence="1">
    <location>
        <begin position="1"/>
        <end position="24"/>
    </location>
</feature>
<feature type="chain" id="PRO_5003119988" description="DUF5666 domain-containing protein" evidence="1">
    <location>
        <begin position="25"/>
        <end position="170"/>
    </location>
</feature>
<dbReference type="KEGG" id="nde:NIDE1700"/>
<dbReference type="OrthoDB" id="9797399at2"/>
<dbReference type="HOGENOM" id="CLU_1567844_0_0_0"/>
<keyword evidence="3" id="KW-1185">Reference proteome</keyword>
<protein>
    <recommendedName>
        <fullName evidence="4">DUF5666 domain-containing protein</fullName>
    </recommendedName>
</protein>
<evidence type="ECO:0000313" key="3">
    <source>
        <dbReference type="Proteomes" id="UP000001660"/>
    </source>
</evidence>
<accession>D8PDX4</accession>
<evidence type="ECO:0000256" key="1">
    <source>
        <dbReference type="SAM" id="SignalP"/>
    </source>
</evidence>
<reference evidence="2 3" key="1">
    <citation type="journal article" date="2010" name="Proc. Natl. Acad. Sci. U.S.A.">
        <title>A Nitrospira metagenome illuminates the physiology and evolution of globally important nitrite-oxidizing bacteria.</title>
        <authorList>
            <person name="Lucker S."/>
            <person name="Wagner M."/>
            <person name="Maixner F."/>
            <person name="Pelletier E."/>
            <person name="Koch H."/>
            <person name="Vacherie B."/>
            <person name="Rattei T."/>
            <person name="Sinninghe Damste J."/>
            <person name="Spieck E."/>
            <person name="Le Paslier D."/>
            <person name="Daims H."/>
        </authorList>
    </citation>
    <scope>NUCLEOTIDE SEQUENCE [LARGE SCALE GENOMIC DNA]</scope>
</reference>
<sequence>MSKLFIYVCMVVAVVGMTSQVGRADESSHKGSPNSHHQELQGVVVEKGGALAVKVPNGSTYQLNENRAERHGHALPKAGDEVTVVIDENNMVLEVHPKGTEGKHRFVTGEVVSIGTMQNEITLKTAKGEQKFPLEKQVLSASIKDGARVRAELNEAGHIIDVHPEKSGAH</sequence>
<evidence type="ECO:0000313" key="2">
    <source>
        <dbReference type="EMBL" id="CBK41433.1"/>
    </source>
</evidence>